<evidence type="ECO:0000313" key="6">
    <source>
        <dbReference type="EMBL" id="VDI77034.1"/>
    </source>
</evidence>
<dbReference type="InterPro" id="IPR001258">
    <property type="entry name" value="NHL_repeat"/>
</dbReference>
<evidence type="ECO:0000256" key="1">
    <source>
        <dbReference type="ARBA" id="ARBA00022737"/>
    </source>
</evidence>
<keyword evidence="7" id="KW-1185">Reference proteome</keyword>
<comment type="caution">
    <text evidence="6">The sequence shown here is derived from an EMBL/GenBank/DDBJ whole genome shotgun (WGS) entry which is preliminary data.</text>
</comment>
<dbReference type="Proteomes" id="UP000596742">
    <property type="component" value="Unassembled WGS sequence"/>
</dbReference>
<evidence type="ECO:0000259" key="5">
    <source>
        <dbReference type="PROSITE" id="PS50119"/>
    </source>
</evidence>
<dbReference type="AlphaFoldDB" id="A0A8B6HA61"/>
<evidence type="ECO:0000313" key="7">
    <source>
        <dbReference type="Proteomes" id="UP000596742"/>
    </source>
</evidence>
<accession>A0A8B6HA61</accession>
<reference evidence="6" key="1">
    <citation type="submission" date="2018-11" db="EMBL/GenBank/DDBJ databases">
        <authorList>
            <person name="Alioto T."/>
            <person name="Alioto T."/>
        </authorList>
    </citation>
    <scope>NUCLEOTIDE SEQUENCE</scope>
</reference>
<dbReference type="SUPFAM" id="SSF57845">
    <property type="entry name" value="B-box zinc-binding domain"/>
    <property type="match status" value="1"/>
</dbReference>
<feature type="repeat" description="NHL" evidence="3">
    <location>
        <begin position="491"/>
        <end position="521"/>
    </location>
</feature>
<dbReference type="Pfam" id="PF22586">
    <property type="entry name" value="ANCHR-like_BBOX"/>
    <property type="match status" value="1"/>
</dbReference>
<dbReference type="PANTHER" id="PTHR25462:SF296">
    <property type="entry name" value="MEIOTIC P26, ISOFORM F"/>
    <property type="match status" value="1"/>
</dbReference>
<dbReference type="Gene3D" id="2.120.10.30">
    <property type="entry name" value="TolB, C-terminal domain"/>
    <property type="match status" value="1"/>
</dbReference>
<keyword evidence="2" id="KW-0479">Metal-binding</keyword>
<dbReference type="Pfam" id="PF00643">
    <property type="entry name" value="zf-B_box"/>
    <property type="match status" value="1"/>
</dbReference>
<gene>
    <name evidence="6" type="ORF">MGAL_10B046236</name>
</gene>
<keyword evidence="2" id="KW-0863">Zinc-finger</keyword>
<dbReference type="SUPFAM" id="SSF101898">
    <property type="entry name" value="NHL repeat"/>
    <property type="match status" value="1"/>
</dbReference>
<proteinExistence type="predicted"/>
<dbReference type="Gene3D" id="3.30.160.60">
    <property type="entry name" value="Classic Zinc Finger"/>
    <property type="match status" value="1"/>
</dbReference>
<evidence type="ECO:0000256" key="2">
    <source>
        <dbReference type="PROSITE-ProRule" id="PRU00024"/>
    </source>
</evidence>
<dbReference type="PROSITE" id="PS50119">
    <property type="entry name" value="ZF_BBOX"/>
    <property type="match status" value="1"/>
</dbReference>
<protein>
    <recommendedName>
        <fullName evidence="5">B box-type domain-containing protein</fullName>
    </recommendedName>
</protein>
<dbReference type="PROSITE" id="PS51125">
    <property type="entry name" value="NHL"/>
    <property type="match status" value="1"/>
</dbReference>
<keyword evidence="2" id="KW-0862">Zinc</keyword>
<feature type="domain" description="B box-type" evidence="5">
    <location>
        <begin position="11"/>
        <end position="54"/>
    </location>
</feature>
<dbReference type="GO" id="GO:0008270">
    <property type="term" value="F:zinc ion binding"/>
    <property type="evidence" value="ECO:0007669"/>
    <property type="project" value="UniProtKB-KW"/>
</dbReference>
<dbReference type="OrthoDB" id="6144944at2759"/>
<dbReference type="CDD" id="cd19757">
    <property type="entry name" value="Bbox1"/>
    <property type="match status" value="1"/>
</dbReference>
<keyword evidence="4" id="KW-0175">Coiled coil</keyword>
<evidence type="ECO:0000256" key="3">
    <source>
        <dbReference type="PROSITE-ProRule" id="PRU00504"/>
    </source>
</evidence>
<feature type="coiled-coil region" evidence="4">
    <location>
        <begin position="119"/>
        <end position="218"/>
    </location>
</feature>
<dbReference type="SMART" id="SM00336">
    <property type="entry name" value="BBOX"/>
    <property type="match status" value="2"/>
</dbReference>
<organism evidence="6 7">
    <name type="scientific">Mytilus galloprovincialis</name>
    <name type="common">Mediterranean mussel</name>
    <dbReference type="NCBI Taxonomy" id="29158"/>
    <lineage>
        <taxon>Eukaryota</taxon>
        <taxon>Metazoa</taxon>
        <taxon>Spiralia</taxon>
        <taxon>Lophotrochozoa</taxon>
        <taxon>Mollusca</taxon>
        <taxon>Bivalvia</taxon>
        <taxon>Autobranchia</taxon>
        <taxon>Pteriomorphia</taxon>
        <taxon>Mytilida</taxon>
        <taxon>Mytiloidea</taxon>
        <taxon>Mytilidae</taxon>
        <taxon>Mytilinae</taxon>
        <taxon>Mytilus</taxon>
    </lineage>
</organism>
<dbReference type="InterPro" id="IPR047153">
    <property type="entry name" value="TRIM45/56/19-like"/>
</dbReference>
<dbReference type="InterPro" id="IPR000315">
    <property type="entry name" value="Znf_B-box"/>
</dbReference>
<dbReference type="PANTHER" id="PTHR25462">
    <property type="entry name" value="BONUS, ISOFORM C-RELATED"/>
    <property type="match status" value="1"/>
</dbReference>
<evidence type="ECO:0000256" key="4">
    <source>
        <dbReference type="SAM" id="Coils"/>
    </source>
</evidence>
<dbReference type="InterPro" id="IPR011042">
    <property type="entry name" value="6-blade_b-propeller_TolB-like"/>
</dbReference>
<name>A0A8B6HA61_MYTGA</name>
<keyword evidence="1" id="KW-0677">Repeat</keyword>
<dbReference type="EMBL" id="UYJE01009815">
    <property type="protein sequence ID" value="VDI77034.1"/>
    <property type="molecule type" value="Genomic_DNA"/>
</dbReference>
<sequence>MASASGSYCGVCEAQDVVKAAAFWCPECNEGICTSCEKHHRASRGTRKHEVTSMDDYKQIPPIIASINQYCPEHDKKYQLYCSQHEQLCCPLCITTNHKKCDLLAIDEIVKTSRNSALFEIMEQNLKEMKNNIDRIVEDRRQNLEIIKQQRQGFQTDIKEMRAKINIHLDKLEQEIQQDLQAAEQKVMSQINRFVQKVSDHEKTIDELQNNIAATKRFATDLQTFFGGKMFEAKIQEEEKFMTSLIEDSGLQQIHLQCKLDNKMSDILSMTKIGEISVTTKPSTISMTTDREKQAQKRIPTISKTINDINLTLLKQFEISKEENRIGITGCTIMPSGKIIFVDQSNDRLVIHNDNGLFCCAIPVSNYPIDVTCIDENTVAVTHNAEPYHIEIINIVNKKIVNQIKTSNQCYGITNEKGRLLYYEVGRGIQTADVNSGSTVTTVVKVDGVHYWNYVTTSNDRIYHTIDQSNTVTCYTITGQKVWEYKDESILKSVRGVAVDNDSNVYVVSYEHNSIVVLSPDGKHARRLLTNENGIQPPYGIYFDKGRNILMVTNLYGPASLYEVK</sequence>